<comment type="similarity">
    <text evidence="6">Belongs to the PIERCE1 family.</text>
</comment>
<dbReference type="AlphaFoldDB" id="A0A8X6L2T6"/>
<gene>
    <name evidence="8" type="primary">X975_12126</name>
    <name evidence="8" type="ORF">TNCT_114071</name>
</gene>
<evidence type="ECO:0000256" key="1">
    <source>
        <dbReference type="ARBA" id="ARBA00004138"/>
    </source>
</evidence>
<keyword evidence="5" id="KW-0966">Cell projection</keyword>
<keyword evidence="4" id="KW-0206">Cytoskeleton</keyword>
<dbReference type="Pfam" id="PF14892">
    <property type="entry name" value="PIRC1_2"/>
    <property type="match status" value="1"/>
</dbReference>
<evidence type="ECO:0000313" key="8">
    <source>
        <dbReference type="EMBL" id="GFQ93411.1"/>
    </source>
</evidence>
<evidence type="ECO:0000313" key="9">
    <source>
        <dbReference type="Proteomes" id="UP000887116"/>
    </source>
</evidence>
<evidence type="ECO:0000256" key="4">
    <source>
        <dbReference type="ARBA" id="ARBA00023212"/>
    </source>
</evidence>
<feature type="region of interest" description="Disordered" evidence="7">
    <location>
        <begin position="1"/>
        <end position="22"/>
    </location>
</feature>
<organism evidence="8 9">
    <name type="scientific">Trichonephila clavata</name>
    <name type="common">Joro spider</name>
    <name type="synonym">Nephila clavata</name>
    <dbReference type="NCBI Taxonomy" id="2740835"/>
    <lineage>
        <taxon>Eukaryota</taxon>
        <taxon>Metazoa</taxon>
        <taxon>Ecdysozoa</taxon>
        <taxon>Arthropoda</taxon>
        <taxon>Chelicerata</taxon>
        <taxon>Arachnida</taxon>
        <taxon>Araneae</taxon>
        <taxon>Araneomorphae</taxon>
        <taxon>Entelegynae</taxon>
        <taxon>Araneoidea</taxon>
        <taxon>Nephilidae</taxon>
        <taxon>Trichonephila</taxon>
    </lineage>
</organism>
<evidence type="ECO:0000256" key="6">
    <source>
        <dbReference type="ARBA" id="ARBA00038014"/>
    </source>
</evidence>
<evidence type="ECO:0000256" key="2">
    <source>
        <dbReference type="ARBA" id="ARBA00004245"/>
    </source>
</evidence>
<dbReference type="PANTHER" id="PTHR20899:SF1">
    <property type="entry name" value="PIERCER OF MICROTUBULE WALL 1 PROTEIN"/>
    <property type="match status" value="1"/>
</dbReference>
<dbReference type="InterPro" id="IPR026507">
    <property type="entry name" value="PIRC1/2"/>
</dbReference>
<dbReference type="EMBL" id="BMAO01014186">
    <property type="protein sequence ID" value="GFQ93411.1"/>
    <property type="molecule type" value="Genomic_DNA"/>
</dbReference>
<reference evidence="8" key="1">
    <citation type="submission" date="2020-07" db="EMBL/GenBank/DDBJ databases">
        <title>Multicomponent nature underlies the extraordinary mechanical properties of spider dragline silk.</title>
        <authorList>
            <person name="Kono N."/>
            <person name="Nakamura H."/>
            <person name="Mori M."/>
            <person name="Yoshida Y."/>
            <person name="Ohtoshi R."/>
            <person name="Malay A.D."/>
            <person name="Moran D.A.P."/>
            <person name="Tomita M."/>
            <person name="Numata K."/>
            <person name="Arakawa K."/>
        </authorList>
    </citation>
    <scope>NUCLEOTIDE SEQUENCE</scope>
</reference>
<keyword evidence="9" id="KW-1185">Reference proteome</keyword>
<feature type="compositionally biased region" description="Basic and acidic residues" evidence="7">
    <location>
        <begin position="8"/>
        <end position="22"/>
    </location>
</feature>
<accession>A0A8X6L2T6</accession>
<dbReference type="GO" id="GO:0035082">
    <property type="term" value="P:axoneme assembly"/>
    <property type="evidence" value="ECO:0007669"/>
    <property type="project" value="InterPro"/>
</dbReference>
<sequence>MATNIQTRRFETRSHEGQCERQGMRFQDQDIRTSDVYKTDNLPFRFDHPSKWNYGNCVFTTCDSVLDKYASKPFSQDGGLSAKREHILFRTTNSDYGSKAPCVHTMPHTYHPRNHKYWEHLASVGMYRNRGFNTGIDRSRT</sequence>
<proteinExistence type="inferred from homology"/>
<evidence type="ECO:0000256" key="3">
    <source>
        <dbReference type="ARBA" id="ARBA00022490"/>
    </source>
</evidence>
<dbReference type="GO" id="GO:0005879">
    <property type="term" value="C:axonemal microtubule"/>
    <property type="evidence" value="ECO:0007669"/>
    <property type="project" value="InterPro"/>
</dbReference>
<dbReference type="Proteomes" id="UP000887116">
    <property type="component" value="Unassembled WGS sequence"/>
</dbReference>
<name>A0A8X6L2T6_TRICU</name>
<dbReference type="PANTHER" id="PTHR20899">
    <property type="entry name" value="PIERCE HOMOLOG"/>
    <property type="match status" value="1"/>
</dbReference>
<keyword evidence="3" id="KW-0963">Cytoplasm</keyword>
<comment type="subcellular location">
    <subcellularLocation>
        <location evidence="1">Cell projection</location>
        <location evidence="1">Cilium</location>
    </subcellularLocation>
    <subcellularLocation>
        <location evidence="2">Cytoplasm</location>
        <location evidence="2">Cytoskeleton</location>
    </subcellularLocation>
</comment>
<comment type="caution">
    <text evidence="8">The sequence shown here is derived from an EMBL/GenBank/DDBJ whole genome shotgun (WGS) entry which is preliminary data.</text>
</comment>
<protein>
    <submittedName>
        <fullName evidence="8">Uncharacterized protein</fullName>
    </submittedName>
</protein>
<evidence type="ECO:0000256" key="7">
    <source>
        <dbReference type="SAM" id="MobiDB-lite"/>
    </source>
</evidence>
<evidence type="ECO:0000256" key="5">
    <source>
        <dbReference type="ARBA" id="ARBA00023273"/>
    </source>
</evidence>
<dbReference type="OrthoDB" id="546383at2759"/>